<dbReference type="Gene3D" id="3.40.50.261">
    <property type="entry name" value="Succinyl-CoA synthetase domains"/>
    <property type="match status" value="2"/>
</dbReference>
<keyword evidence="3" id="KW-0067">ATP-binding</keyword>
<evidence type="ECO:0000256" key="1">
    <source>
        <dbReference type="ARBA" id="ARBA00022598"/>
    </source>
</evidence>
<sequence>MQTTEQIQTLMETKSVAIVGLPRGMKTGKLFLIAIQDMGFKGPIYAVNPFTEEIDGLKSYPSVEALPEPVDMAIILVPNSQAKEAVVQCAEKGVKGAVLFTAGYKETGEAEGAALEEEMACIAKKAGMRLIGPNGMGLYSPEAGISFFPGLPAKLGPIALLSHSGSMANILCRMGPEKGLYFRFAVSLGNECDLTAGDFLEYCAQDSKTGIVAAYLEGIRKGGVFLKNLKKASETKPVILWKMGLNPEGASAAASHTGSMAGDERIWNAVVSQARAVSVNGFEEWVDAMMGFSLFSRGMGRRAAIISGPGGLAVSAAQACGRAGLSLAELSPESKAKLAEFVPQTGTSLKNPVDIGMNSSLDMSLYIRAAQIMAEDPNVDIVMAAPIGLDLETNHALTQALIDVYKAADKPFVMIKIPGFEAECAQEFCQAGIPFFDSAERAAATCGMVYNWQKQRGLHKQTP</sequence>
<dbReference type="SUPFAM" id="SSF51735">
    <property type="entry name" value="NAD(P)-binding Rossmann-fold domains"/>
    <property type="match status" value="1"/>
</dbReference>
<dbReference type="Pfam" id="PF19045">
    <property type="entry name" value="Ligase_CoA_2"/>
    <property type="match status" value="1"/>
</dbReference>
<proteinExistence type="predicted"/>
<keyword evidence="6" id="KW-1185">Reference proteome</keyword>
<dbReference type="STRING" id="1121393.SAMN02745216_00380"/>
<dbReference type="Proteomes" id="UP000183994">
    <property type="component" value="Unassembled WGS sequence"/>
</dbReference>
<gene>
    <name evidence="5" type="ORF">SAMN02745216_00380</name>
</gene>
<evidence type="ECO:0000256" key="2">
    <source>
        <dbReference type="ARBA" id="ARBA00022741"/>
    </source>
</evidence>
<dbReference type="EMBL" id="FQZU01000001">
    <property type="protein sequence ID" value="SHI66997.1"/>
    <property type="molecule type" value="Genomic_DNA"/>
</dbReference>
<dbReference type="InterPro" id="IPR051538">
    <property type="entry name" value="Acyl-CoA_Synth/Transferase"/>
</dbReference>
<dbReference type="Gene3D" id="3.40.50.720">
    <property type="entry name" value="NAD(P)-binding Rossmann-like Domain"/>
    <property type="match status" value="1"/>
</dbReference>
<reference evidence="6" key="1">
    <citation type="submission" date="2016-11" db="EMBL/GenBank/DDBJ databases">
        <authorList>
            <person name="Varghese N."/>
            <person name="Submissions S."/>
        </authorList>
    </citation>
    <scope>NUCLEOTIDE SEQUENCE [LARGE SCALE GENOMIC DNA]</scope>
    <source>
        <strain evidence="6">DSM 16219</strain>
    </source>
</reference>
<name>A0A1M6D156_9BACT</name>
<dbReference type="SUPFAM" id="SSF52210">
    <property type="entry name" value="Succinyl-CoA synthetase domains"/>
    <property type="match status" value="2"/>
</dbReference>
<evidence type="ECO:0000259" key="4">
    <source>
        <dbReference type="SMART" id="SM00881"/>
    </source>
</evidence>
<dbReference type="Pfam" id="PF13380">
    <property type="entry name" value="CoA_binding_2"/>
    <property type="match status" value="1"/>
</dbReference>
<dbReference type="InterPro" id="IPR043938">
    <property type="entry name" value="Ligase_CoA_dom"/>
</dbReference>
<dbReference type="InterPro" id="IPR032875">
    <property type="entry name" value="Succ_CoA_lig_flav_dom"/>
</dbReference>
<dbReference type="PANTHER" id="PTHR43334">
    <property type="entry name" value="ACETATE--COA LIGASE [ADP-FORMING]"/>
    <property type="match status" value="1"/>
</dbReference>
<evidence type="ECO:0000256" key="3">
    <source>
        <dbReference type="ARBA" id="ARBA00022840"/>
    </source>
</evidence>
<dbReference type="GO" id="GO:0043758">
    <property type="term" value="F:acetate-CoA ligase (ADP-forming) activity"/>
    <property type="evidence" value="ECO:0007669"/>
    <property type="project" value="InterPro"/>
</dbReference>
<keyword evidence="2" id="KW-0547">Nucleotide-binding</keyword>
<keyword evidence="1" id="KW-0436">Ligase</keyword>
<dbReference type="AlphaFoldDB" id="A0A1M6D156"/>
<dbReference type="GO" id="GO:0005524">
    <property type="term" value="F:ATP binding"/>
    <property type="evidence" value="ECO:0007669"/>
    <property type="project" value="UniProtKB-KW"/>
</dbReference>
<dbReference type="SMART" id="SM00881">
    <property type="entry name" value="CoA_binding"/>
    <property type="match status" value="1"/>
</dbReference>
<protein>
    <submittedName>
        <fullName evidence="5">Acyl-CoA synthetase (NDP forming)</fullName>
    </submittedName>
</protein>
<dbReference type="InterPro" id="IPR036291">
    <property type="entry name" value="NAD(P)-bd_dom_sf"/>
</dbReference>
<feature type="domain" description="CoA-binding" evidence="4">
    <location>
        <begin position="10"/>
        <end position="104"/>
    </location>
</feature>
<dbReference type="InterPro" id="IPR003781">
    <property type="entry name" value="CoA-bd"/>
</dbReference>
<organism evidence="5 6">
    <name type="scientific">Desulfatibacillum alkenivorans DSM 16219</name>
    <dbReference type="NCBI Taxonomy" id="1121393"/>
    <lineage>
        <taxon>Bacteria</taxon>
        <taxon>Pseudomonadati</taxon>
        <taxon>Thermodesulfobacteriota</taxon>
        <taxon>Desulfobacteria</taxon>
        <taxon>Desulfobacterales</taxon>
        <taxon>Desulfatibacillaceae</taxon>
        <taxon>Desulfatibacillum</taxon>
    </lineage>
</organism>
<dbReference type="InterPro" id="IPR016102">
    <property type="entry name" value="Succinyl-CoA_synth-like"/>
</dbReference>
<accession>A0A1M6D156</accession>
<evidence type="ECO:0000313" key="6">
    <source>
        <dbReference type="Proteomes" id="UP000183994"/>
    </source>
</evidence>
<evidence type="ECO:0000313" key="5">
    <source>
        <dbReference type="EMBL" id="SHI66997.1"/>
    </source>
</evidence>
<dbReference type="Pfam" id="PF13607">
    <property type="entry name" value="Succ_CoA_lig"/>
    <property type="match status" value="1"/>
</dbReference>
<dbReference type="PANTHER" id="PTHR43334:SF1">
    <property type="entry name" value="3-HYDROXYPROPIONATE--COA LIGASE [ADP-FORMING]"/>
    <property type="match status" value="1"/>
</dbReference>
<dbReference type="RefSeq" id="WP_073472285.1">
    <property type="nucleotide sequence ID" value="NZ_FQZU01000001.1"/>
</dbReference>